<dbReference type="InterPro" id="IPR001357">
    <property type="entry name" value="BRCT_dom"/>
</dbReference>
<dbReference type="Proteomes" id="UP000794436">
    <property type="component" value="Unassembled WGS sequence"/>
</dbReference>
<dbReference type="InterPro" id="IPR036412">
    <property type="entry name" value="HAD-like_sf"/>
</dbReference>
<dbReference type="SMART" id="SM00292">
    <property type="entry name" value="BRCT"/>
    <property type="match status" value="1"/>
</dbReference>
<feature type="region of interest" description="Disordered" evidence="7">
    <location>
        <begin position="73"/>
        <end position="92"/>
    </location>
</feature>
<dbReference type="CDD" id="cd07521">
    <property type="entry name" value="HAD_FCP1-like"/>
    <property type="match status" value="1"/>
</dbReference>
<evidence type="ECO:0000259" key="9">
    <source>
        <dbReference type="PROSITE" id="PS50969"/>
    </source>
</evidence>
<feature type="compositionally biased region" description="Acidic residues" evidence="7">
    <location>
        <begin position="714"/>
        <end position="735"/>
    </location>
</feature>
<keyword evidence="11" id="KW-1185">Reference proteome</keyword>
<dbReference type="SUPFAM" id="SSF52113">
    <property type="entry name" value="BRCT domain"/>
    <property type="match status" value="1"/>
</dbReference>
<dbReference type="InterPro" id="IPR039189">
    <property type="entry name" value="Fcp1"/>
</dbReference>
<organism evidence="10 11">
    <name type="scientific">Pythium oligandrum</name>
    <name type="common">Mycoparasitic fungus</name>
    <dbReference type="NCBI Taxonomy" id="41045"/>
    <lineage>
        <taxon>Eukaryota</taxon>
        <taxon>Sar</taxon>
        <taxon>Stramenopiles</taxon>
        <taxon>Oomycota</taxon>
        <taxon>Peronosporomycetes</taxon>
        <taxon>Pythiales</taxon>
        <taxon>Pythiaceae</taxon>
        <taxon>Pythium</taxon>
    </lineage>
</organism>
<feature type="compositionally biased region" description="Basic residues" evidence="7">
    <location>
        <begin position="591"/>
        <end position="601"/>
    </location>
</feature>
<dbReference type="PANTHER" id="PTHR23081:SF36">
    <property type="entry name" value="RNA POLYMERASE II SUBUNIT A C-TERMINAL DOMAIN PHOSPHATASE"/>
    <property type="match status" value="1"/>
</dbReference>
<comment type="catalytic activity">
    <reaction evidence="4 6">
        <text>O-phospho-L-seryl-[protein] + H2O = L-seryl-[protein] + phosphate</text>
        <dbReference type="Rhea" id="RHEA:20629"/>
        <dbReference type="Rhea" id="RHEA-COMP:9863"/>
        <dbReference type="Rhea" id="RHEA-COMP:11604"/>
        <dbReference type="ChEBI" id="CHEBI:15377"/>
        <dbReference type="ChEBI" id="CHEBI:29999"/>
        <dbReference type="ChEBI" id="CHEBI:43474"/>
        <dbReference type="ChEBI" id="CHEBI:83421"/>
        <dbReference type="EC" id="3.1.3.16"/>
    </reaction>
</comment>
<keyword evidence="2 6" id="KW-0378">Hydrolase</keyword>
<dbReference type="NCBIfam" id="TIGR02250">
    <property type="entry name" value="FCP1_euk"/>
    <property type="match status" value="1"/>
</dbReference>
<comment type="caution">
    <text evidence="10">The sequence shown here is derived from an EMBL/GenBank/DDBJ whole genome shotgun (WGS) entry which is preliminary data.</text>
</comment>
<dbReference type="AlphaFoldDB" id="A0A8K1FLM0"/>
<dbReference type="PROSITE" id="PS50969">
    <property type="entry name" value="FCP1"/>
    <property type="match status" value="1"/>
</dbReference>
<comment type="catalytic activity">
    <reaction evidence="5 6">
        <text>O-phospho-L-threonyl-[protein] + H2O = L-threonyl-[protein] + phosphate</text>
        <dbReference type="Rhea" id="RHEA:47004"/>
        <dbReference type="Rhea" id="RHEA-COMP:11060"/>
        <dbReference type="Rhea" id="RHEA-COMP:11605"/>
        <dbReference type="ChEBI" id="CHEBI:15377"/>
        <dbReference type="ChEBI" id="CHEBI:30013"/>
        <dbReference type="ChEBI" id="CHEBI:43474"/>
        <dbReference type="ChEBI" id="CHEBI:61977"/>
        <dbReference type="EC" id="3.1.3.16"/>
    </reaction>
</comment>
<feature type="region of interest" description="Disordered" evidence="7">
    <location>
        <begin position="497"/>
        <end position="735"/>
    </location>
</feature>
<dbReference type="EMBL" id="SPLM01000002">
    <property type="protein sequence ID" value="TMW68400.1"/>
    <property type="molecule type" value="Genomic_DNA"/>
</dbReference>
<dbReference type="GO" id="GO:0005634">
    <property type="term" value="C:nucleus"/>
    <property type="evidence" value="ECO:0007669"/>
    <property type="project" value="UniProtKB-SubCell"/>
</dbReference>
<comment type="function">
    <text evidence="6">This promotes the activity of RNA polymerase II.</text>
</comment>
<evidence type="ECO:0000256" key="3">
    <source>
        <dbReference type="ARBA" id="ARBA00023242"/>
    </source>
</evidence>
<dbReference type="OrthoDB" id="10249888at2759"/>
<dbReference type="CDD" id="cd17729">
    <property type="entry name" value="BRCT_CTDP1"/>
    <property type="match status" value="1"/>
</dbReference>
<gene>
    <name evidence="10" type="ORF">Poli38472_005868</name>
</gene>
<proteinExistence type="predicted"/>
<evidence type="ECO:0000256" key="4">
    <source>
        <dbReference type="ARBA" id="ARBA00047761"/>
    </source>
</evidence>
<dbReference type="PANTHER" id="PTHR23081">
    <property type="entry name" value="RNA POLYMERASE II CTD PHOSPHATASE"/>
    <property type="match status" value="1"/>
</dbReference>
<feature type="compositionally biased region" description="Basic and acidic residues" evidence="7">
    <location>
        <begin position="652"/>
        <end position="667"/>
    </location>
</feature>
<name>A0A8K1FLM0_PYTOL</name>
<comment type="subcellular location">
    <subcellularLocation>
        <location evidence="1 6">Nucleus</location>
    </subcellularLocation>
</comment>
<evidence type="ECO:0000256" key="2">
    <source>
        <dbReference type="ARBA" id="ARBA00022801"/>
    </source>
</evidence>
<evidence type="ECO:0000256" key="7">
    <source>
        <dbReference type="SAM" id="MobiDB-lite"/>
    </source>
</evidence>
<protein>
    <recommendedName>
        <fullName evidence="6">RNA polymerase II subunit A C-terminal domain phosphatase</fullName>
        <ecNumber evidence="6">3.1.3.16</ecNumber>
    </recommendedName>
</protein>
<dbReference type="GO" id="GO:0008420">
    <property type="term" value="F:RNA polymerase II CTD heptapeptide repeat phosphatase activity"/>
    <property type="evidence" value="ECO:0007669"/>
    <property type="project" value="UniProtKB-UniRule"/>
</dbReference>
<dbReference type="SMART" id="SM00577">
    <property type="entry name" value="CPDc"/>
    <property type="match status" value="1"/>
</dbReference>
<sequence length="735" mass="81946">MDGADHIRRKAVVCAPLLAETAAWDVEEGAVVSSGQVLGSVGALELGTHQQLVAPWHGSLRIVAKEELKKELNGDVNGKEDGESDKNQEKSGEEPAVVVAYVEYCIHPIRNGRTCLMCLAIVDENDLEMEEEHRSVSVVSHGQKLRLNVEEAKKFDLANLQRQLTNKRLSLVLDLDHTLLHAVRVQDVVGEIRESPDTHFFYIPGTPQHEHVVKLRPGLTSFLEELSLTYDLFIYTHGTRLYAEEIAKIIDPEGRFFRHRIVARTDTPDMQHKSLKLLFPSCDDSMILVLDDRVDVWKENVGNVFLIEPYRFFKGAAEINNAAGQGSVGVEDEDADADIDKHLFHAKRVLTHVHQAFYENGTKEISLEDQIAGKGSDVKQLLVEHKKSILTGCHIVFSGLFPIQGPRKPDSHYLWRLAVELGAVPSVTMDNFPITHLVIHPGRLDTQKHNQARSMPNVQVVTPEWMLKCARVWERVPETEFLADLLKLKQSKKAEARTMAEEKASEEAQTEDSAKSLPEADDKESKANETSEPNGSGVANGEHSEAKETVQSNKPLPPPILTKEPRNGETPKKSVKFSPEVADNSPTSGTIRRRLVGRRPLNRPVTGVATRIPENKGTVASGGTFDFLSKITQHKREQQKPAETKTPAQQAPKKEAASAPKDIDDAFLRLIEAEEEETAQEQKRKRESDDVKDMLAKRRVKREKPSESAAVTLSDDEDDGEDDLDDLEADILDAL</sequence>
<feature type="compositionally biased region" description="Basic and acidic residues" evidence="7">
    <location>
        <begin position="634"/>
        <end position="643"/>
    </location>
</feature>
<evidence type="ECO:0000313" key="11">
    <source>
        <dbReference type="Proteomes" id="UP000794436"/>
    </source>
</evidence>
<dbReference type="Pfam" id="PF03031">
    <property type="entry name" value="NIF"/>
    <property type="match status" value="1"/>
</dbReference>
<dbReference type="InterPro" id="IPR011947">
    <property type="entry name" value="FCP1_euk"/>
</dbReference>
<evidence type="ECO:0000256" key="6">
    <source>
        <dbReference type="RuleBase" id="RU366066"/>
    </source>
</evidence>
<dbReference type="InterPro" id="IPR004274">
    <property type="entry name" value="FCP1_dom"/>
</dbReference>
<dbReference type="SUPFAM" id="SSF56784">
    <property type="entry name" value="HAD-like"/>
    <property type="match status" value="1"/>
</dbReference>
<feature type="domain" description="BRCT" evidence="8">
    <location>
        <begin position="385"/>
        <end position="483"/>
    </location>
</feature>
<accession>A0A8K1FLM0</accession>
<dbReference type="PROSITE" id="PS50172">
    <property type="entry name" value="BRCT"/>
    <property type="match status" value="1"/>
</dbReference>
<evidence type="ECO:0000256" key="1">
    <source>
        <dbReference type="ARBA" id="ARBA00004123"/>
    </source>
</evidence>
<dbReference type="InterPro" id="IPR036420">
    <property type="entry name" value="BRCT_dom_sf"/>
</dbReference>
<dbReference type="InterPro" id="IPR023214">
    <property type="entry name" value="HAD_sf"/>
</dbReference>
<feature type="compositionally biased region" description="Basic and acidic residues" evidence="7">
    <location>
        <begin position="563"/>
        <end position="572"/>
    </location>
</feature>
<keyword evidence="3 6" id="KW-0539">Nucleus</keyword>
<dbReference type="Gene3D" id="3.40.50.10190">
    <property type="entry name" value="BRCT domain"/>
    <property type="match status" value="1"/>
</dbReference>
<dbReference type="EC" id="3.1.3.16" evidence="6"/>
<evidence type="ECO:0000256" key="5">
    <source>
        <dbReference type="ARBA" id="ARBA00048336"/>
    </source>
</evidence>
<feature type="domain" description="FCP1 homology" evidence="9">
    <location>
        <begin position="164"/>
        <end position="333"/>
    </location>
</feature>
<reference evidence="10" key="1">
    <citation type="submission" date="2019-03" db="EMBL/GenBank/DDBJ databases">
        <title>Long read genome sequence of the mycoparasitic Pythium oligandrum ATCC 38472 isolated from sugarbeet rhizosphere.</title>
        <authorList>
            <person name="Gaulin E."/>
        </authorList>
    </citation>
    <scope>NUCLEOTIDE SEQUENCE</scope>
    <source>
        <strain evidence="10">ATCC 38472_TT</strain>
    </source>
</reference>
<dbReference type="Gene3D" id="3.40.50.1000">
    <property type="entry name" value="HAD superfamily/HAD-like"/>
    <property type="match status" value="1"/>
</dbReference>
<evidence type="ECO:0000313" key="10">
    <source>
        <dbReference type="EMBL" id="TMW68400.1"/>
    </source>
</evidence>
<dbReference type="Gene3D" id="1.10.287.10">
    <property type="entry name" value="S15/NS1, RNA-binding"/>
    <property type="match status" value="1"/>
</dbReference>
<feature type="compositionally biased region" description="Basic and acidic residues" evidence="7">
    <location>
        <begin position="680"/>
        <end position="696"/>
    </location>
</feature>
<feature type="compositionally biased region" description="Basic and acidic residues" evidence="7">
    <location>
        <begin position="497"/>
        <end position="529"/>
    </location>
</feature>
<evidence type="ECO:0000259" key="8">
    <source>
        <dbReference type="PROSITE" id="PS50172"/>
    </source>
</evidence>